<feature type="region of interest" description="Disordered" evidence="1">
    <location>
        <begin position="1"/>
        <end position="131"/>
    </location>
</feature>
<gene>
    <name evidence="2" type="ORF">SDC9_110378</name>
</gene>
<proteinExistence type="predicted"/>
<comment type="caution">
    <text evidence="2">The sequence shown here is derived from an EMBL/GenBank/DDBJ whole genome shotgun (WGS) entry which is preliminary data.</text>
</comment>
<reference evidence="2" key="1">
    <citation type="submission" date="2019-08" db="EMBL/GenBank/DDBJ databases">
        <authorList>
            <person name="Kucharzyk K."/>
            <person name="Murdoch R.W."/>
            <person name="Higgins S."/>
            <person name="Loffler F."/>
        </authorList>
    </citation>
    <scope>NUCLEOTIDE SEQUENCE</scope>
</reference>
<accession>A0A645BEL5</accession>
<name>A0A645BEL5_9ZZZZ</name>
<dbReference type="AlphaFoldDB" id="A0A645BEL5"/>
<dbReference type="EMBL" id="VSSQ01019447">
    <property type="protein sequence ID" value="MPM63498.1"/>
    <property type="molecule type" value="Genomic_DNA"/>
</dbReference>
<sequence>MRAGGAGADRADDQITQLGRGLERHQVQQHAAQRIHPHQHPLDVELVGEPPASHGTDDGANVQRDHEAEGRPQAVASHSHQLGQPAAERIDHEQAREEGDPEQHRARASPVLEQPGDRRTRHAVGGGHDELGVRRVLDSRLEITGHFGQFAVAAARDQVGH</sequence>
<organism evidence="2">
    <name type="scientific">bioreactor metagenome</name>
    <dbReference type="NCBI Taxonomy" id="1076179"/>
    <lineage>
        <taxon>unclassified sequences</taxon>
        <taxon>metagenomes</taxon>
        <taxon>ecological metagenomes</taxon>
    </lineage>
</organism>
<evidence type="ECO:0000256" key="1">
    <source>
        <dbReference type="SAM" id="MobiDB-lite"/>
    </source>
</evidence>
<protein>
    <submittedName>
        <fullName evidence="2">Uncharacterized protein</fullName>
    </submittedName>
</protein>
<feature type="compositionally biased region" description="Basic and acidic residues" evidence="1">
    <location>
        <begin position="88"/>
        <end position="105"/>
    </location>
</feature>
<evidence type="ECO:0000313" key="2">
    <source>
        <dbReference type="EMBL" id="MPM63498.1"/>
    </source>
</evidence>